<keyword evidence="4" id="KW-1185">Reference proteome</keyword>
<organism evidence="3 4">
    <name type="scientific">Malikia spinosa</name>
    <dbReference type="NCBI Taxonomy" id="86180"/>
    <lineage>
        <taxon>Bacteria</taxon>
        <taxon>Pseudomonadati</taxon>
        <taxon>Pseudomonadota</taxon>
        <taxon>Betaproteobacteria</taxon>
        <taxon>Burkholderiales</taxon>
        <taxon>Comamonadaceae</taxon>
        <taxon>Malikia</taxon>
    </lineage>
</organism>
<dbReference type="PANTHER" id="PTHR46558">
    <property type="entry name" value="TRACRIPTIONAL REGULATORY PROTEIN-RELATED-RELATED"/>
    <property type="match status" value="1"/>
</dbReference>
<protein>
    <submittedName>
        <fullName evidence="3">Transcriptional regulator</fullName>
    </submittedName>
</protein>
<dbReference type="PROSITE" id="PS50943">
    <property type="entry name" value="HTH_CROC1"/>
    <property type="match status" value="1"/>
</dbReference>
<reference evidence="3 4" key="1">
    <citation type="submission" date="2018-03" db="EMBL/GenBank/DDBJ databases">
        <title>Comparative genomics illustrates the genes involved in a hyperalkaliphilic mechanisms of Serpentinomonas isolated from highly-alkaline calcium-rich serpentinized springs.</title>
        <authorList>
            <person name="Suzuki S."/>
            <person name="Ishii S."/>
            <person name="Walworth N."/>
            <person name="Bird L."/>
            <person name="Kuenen J.G."/>
            <person name="Nealson K.H."/>
        </authorList>
    </citation>
    <scope>NUCLEOTIDE SEQUENCE [LARGE SCALE GENOMIC DNA]</scope>
    <source>
        <strain evidence="3 4">83</strain>
    </source>
</reference>
<dbReference type="Pfam" id="PF01381">
    <property type="entry name" value="HTH_3"/>
    <property type="match status" value="1"/>
</dbReference>
<dbReference type="SUPFAM" id="SSF47413">
    <property type="entry name" value="lambda repressor-like DNA-binding domains"/>
    <property type="match status" value="1"/>
</dbReference>
<accession>A0A2S9KA40</accession>
<evidence type="ECO:0000259" key="2">
    <source>
        <dbReference type="PROSITE" id="PS50943"/>
    </source>
</evidence>
<dbReference type="CDD" id="cd00093">
    <property type="entry name" value="HTH_XRE"/>
    <property type="match status" value="1"/>
</dbReference>
<gene>
    <name evidence="3" type="ORF">C6P61_17090</name>
</gene>
<dbReference type="Gene3D" id="1.10.260.40">
    <property type="entry name" value="lambda repressor-like DNA-binding domains"/>
    <property type="match status" value="1"/>
</dbReference>
<dbReference type="PANTHER" id="PTHR46558:SF4">
    <property type="entry name" value="DNA-BIDING PHAGE PROTEIN"/>
    <property type="match status" value="1"/>
</dbReference>
<dbReference type="EMBL" id="PVLR01000078">
    <property type="protein sequence ID" value="PRD67287.1"/>
    <property type="molecule type" value="Genomic_DNA"/>
</dbReference>
<dbReference type="GO" id="GO:0003677">
    <property type="term" value="F:DNA binding"/>
    <property type="evidence" value="ECO:0007669"/>
    <property type="project" value="UniProtKB-KW"/>
</dbReference>
<evidence type="ECO:0000256" key="1">
    <source>
        <dbReference type="ARBA" id="ARBA00023125"/>
    </source>
</evidence>
<sequence length="105" mass="11842">MLNEALRLVRSYHDLSQSELCAQLGISNSYLSEIESGKKQPTLEMLNRYGEHFGIPVSSLLFFSESLHQTGLTRNLRMGAAKKVLALLQWVEEKSVSKSESIRKS</sequence>
<evidence type="ECO:0000313" key="3">
    <source>
        <dbReference type="EMBL" id="PRD67287.1"/>
    </source>
</evidence>
<dbReference type="InterPro" id="IPR010982">
    <property type="entry name" value="Lambda_DNA-bd_dom_sf"/>
</dbReference>
<dbReference type="AlphaFoldDB" id="A0A2S9KA40"/>
<dbReference type="OrthoDB" id="5772764at2"/>
<dbReference type="InterPro" id="IPR001387">
    <property type="entry name" value="Cro/C1-type_HTH"/>
</dbReference>
<proteinExistence type="predicted"/>
<dbReference type="SMART" id="SM00530">
    <property type="entry name" value="HTH_XRE"/>
    <property type="match status" value="1"/>
</dbReference>
<comment type="caution">
    <text evidence="3">The sequence shown here is derived from an EMBL/GenBank/DDBJ whole genome shotgun (WGS) entry which is preliminary data.</text>
</comment>
<evidence type="ECO:0000313" key="4">
    <source>
        <dbReference type="Proteomes" id="UP000238326"/>
    </source>
</evidence>
<dbReference type="Proteomes" id="UP000238326">
    <property type="component" value="Unassembled WGS sequence"/>
</dbReference>
<name>A0A2S9KA40_9BURK</name>
<keyword evidence="1" id="KW-0238">DNA-binding</keyword>
<feature type="domain" description="HTH cro/C1-type" evidence="2">
    <location>
        <begin position="6"/>
        <end position="60"/>
    </location>
</feature>
<dbReference type="RefSeq" id="WP_105731129.1">
    <property type="nucleotide sequence ID" value="NZ_PVLR01000078.1"/>
</dbReference>